<organism evidence="3 4">
    <name type="scientific">Leuconostoc suionicum</name>
    <dbReference type="NCBI Taxonomy" id="1511761"/>
    <lineage>
        <taxon>Bacteria</taxon>
        <taxon>Bacillati</taxon>
        <taxon>Bacillota</taxon>
        <taxon>Bacilli</taxon>
        <taxon>Lactobacillales</taxon>
        <taxon>Lactobacillaceae</taxon>
        <taxon>Leuconostoc</taxon>
    </lineage>
</organism>
<dbReference type="RefSeq" id="WP_105299656.1">
    <property type="nucleotide sequence ID" value="NZ_OKQR01000001.1"/>
</dbReference>
<evidence type="ECO:0000313" key="4">
    <source>
        <dbReference type="Proteomes" id="UP000237923"/>
    </source>
</evidence>
<dbReference type="AlphaFoldDB" id="A0A2N9K8P7"/>
<dbReference type="InterPro" id="IPR001387">
    <property type="entry name" value="Cro/C1-type_HTH"/>
</dbReference>
<dbReference type="Proteomes" id="UP000239237">
    <property type="component" value="Unassembled WGS sequence"/>
</dbReference>
<reference evidence="3 4" key="1">
    <citation type="submission" date="2018-02" db="EMBL/GenBank/DDBJ databases">
        <authorList>
            <person name="Cohen D.B."/>
            <person name="Kent A.D."/>
        </authorList>
    </citation>
    <scope>NUCLEOTIDE SEQUENCE [LARGE SCALE GENOMIC DNA]</scope>
    <source>
        <strain evidence="3 4">CECT 9216</strain>
    </source>
</reference>
<dbReference type="Pfam" id="PF01381">
    <property type="entry name" value="HTH_3"/>
    <property type="match status" value="1"/>
</dbReference>
<dbReference type="InterPro" id="IPR053163">
    <property type="entry name" value="HTH-type_regulator_Rgg"/>
</dbReference>
<dbReference type="NCBIfam" id="TIGR01716">
    <property type="entry name" value="RGG_Cterm"/>
    <property type="match status" value="1"/>
</dbReference>
<dbReference type="Proteomes" id="UP000237923">
    <property type="component" value="Unassembled WGS sequence"/>
</dbReference>
<dbReference type="CDD" id="cd00093">
    <property type="entry name" value="HTH_XRE"/>
    <property type="match status" value="1"/>
</dbReference>
<dbReference type="InterPro" id="IPR011990">
    <property type="entry name" value="TPR-like_helical_dom_sf"/>
</dbReference>
<dbReference type="InterPro" id="IPR010982">
    <property type="entry name" value="Lambda_DNA-bd_dom_sf"/>
</dbReference>
<dbReference type="SUPFAM" id="SSF47413">
    <property type="entry name" value="lambda repressor-like DNA-binding domains"/>
    <property type="match status" value="1"/>
</dbReference>
<evidence type="ECO:0000259" key="1">
    <source>
        <dbReference type="PROSITE" id="PS50943"/>
    </source>
</evidence>
<keyword evidence="5" id="KW-1185">Reference proteome</keyword>
<reference evidence="2 5" key="2">
    <citation type="submission" date="2018-02" db="EMBL/GenBank/DDBJ databases">
        <authorList>
            <person name="Rodrigo-Torres L."/>
            <person name="Arahal R. D."/>
            <person name="Lucena T."/>
        </authorList>
    </citation>
    <scope>NUCLEOTIDE SEQUENCE [LARGE SCALE GENOMIC DNA]</scope>
    <source>
        <strain evidence="2 5">CECT 8486</strain>
    </source>
</reference>
<evidence type="ECO:0000313" key="2">
    <source>
        <dbReference type="EMBL" id="SPD91684.1"/>
    </source>
</evidence>
<dbReference type="PANTHER" id="PTHR37038">
    <property type="entry name" value="TRANSCRIPTIONAL REGULATOR-RELATED"/>
    <property type="match status" value="1"/>
</dbReference>
<dbReference type="Gene3D" id="1.25.40.10">
    <property type="entry name" value="Tetratricopeptide repeat domain"/>
    <property type="match status" value="1"/>
</dbReference>
<dbReference type="GO" id="GO:0003677">
    <property type="term" value="F:DNA binding"/>
    <property type="evidence" value="ECO:0007669"/>
    <property type="project" value="InterPro"/>
</dbReference>
<protein>
    <submittedName>
        <fullName evidence="3">Helix-turn-helix protein</fullName>
    </submittedName>
</protein>
<name>A0A2N9K8P7_9LACO</name>
<evidence type="ECO:0000313" key="3">
    <source>
        <dbReference type="EMBL" id="SPE06963.1"/>
    </source>
</evidence>
<feature type="domain" description="HTH cro/C1-type" evidence="1">
    <location>
        <begin position="9"/>
        <end position="62"/>
    </location>
</feature>
<gene>
    <name evidence="2" type="ORF">LES8486_00668</name>
    <name evidence="3" type="ORF">LES9216_00815</name>
</gene>
<dbReference type="InterPro" id="IPR010057">
    <property type="entry name" value="Transcription_activator_Rgg_C"/>
</dbReference>
<evidence type="ECO:0000313" key="5">
    <source>
        <dbReference type="Proteomes" id="UP000239237"/>
    </source>
</evidence>
<proteinExistence type="predicted"/>
<dbReference type="PROSITE" id="PS50943">
    <property type="entry name" value="HTH_CROC1"/>
    <property type="match status" value="1"/>
</dbReference>
<sequence>MKEFKSNIIKEKRKLRNMSQAQLGDIIGSQAMVSRIENGQILPNAQTIFILCNKLEITVEEYFYSVFGPDQNTTIFKNNLDKLYVQGNIDELRKIFSRYKHHKSLDIETKHRMLIVKSTIYHLFFQSADEIDQKILFSYFDQIINWRLYDIYLFESTINMLPVKKTKSYFLDILSQYNSESNVMCYPDIITSTIIKYLETSIMQKENNVTTFLLNKLEMEKISLNTNQKLWKLFLTGIYYNNEKKIKEVYNITEYLNDVNTTHLFDRMLSYYTKK</sequence>
<dbReference type="EMBL" id="OKQR01000001">
    <property type="protein sequence ID" value="SPD91684.1"/>
    <property type="molecule type" value="Genomic_DNA"/>
</dbReference>
<accession>A0A2N9K8P7</accession>
<dbReference type="SMART" id="SM00530">
    <property type="entry name" value="HTH_XRE"/>
    <property type="match status" value="1"/>
</dbReference>
<dbReference type="EMBL" id="OKQU01000001">
    <property type="protein sequence ID" value="SPE06963.1"/>
    <property type="molecule type" value="Genomic_DNA"/>
</dbReference>